<dbReference type="InterPro" id="IPR006076">
    <property type="entry name" value="FAD-dep_OxRdtase"/>
</dbReference>
<evidence type="ECO:0000313" key="4">
    <source>
        <dbReference type="EMBL" id="TFH69019.1"/>
    </source>
</evidence>
<dbReference type="EMBL" id="SPIA01000001">
    <property type="protein sequence ID" value="TFH69019.1"/>
    <property type="molecule type" value="Genomic_DNA"/>
</dbReference>
<sequence>MQQPFNTLYGAAQRPPQRPALQGEQSADVCIIGGGYTGLSAALHLAQRGQRVVLVEAGNVAQGASGRNGGHVGVGQRVDPITLERQLGRDYAAALWQLGLEAVELVEALIDNHQIACGLKANIIHLAHKARYLSDYREEVEFLEQRYGYKECRFLPAQELADHVGSGQFYGGVIDTRSRHLDPYAYALGLAAAAEAAGAELFEQSRALSFSQSRGEVVVASAAGQVRAKQLIIACNGYLDRLAPQLAGYIMPINNFIVASEPLPESLAGSLLPGDAAAQDSRFVINYWRLSQDRRLVFGGGENYRRSFPTDIINFVRPHLLNIYPQLRDTQLEYGWGGTLAITLRRMPDFGQLADNIWYAQGYSGHGVPTATLGGQLLADAICGQRERWQLFANLPRQKFPGGTLLRWPGMVAGMAYYALRDRL</sequence>
<evidence type="ECO:0000313" key="5">
    <source>
        <dbReference type="Proteomes" id="UP000298133"/>
    </source>
</evidence>
<feature type="region of interest" description="Disordered" evidence="2">
    <location>
        <begin position="1"/>
        <end position="20"/>
    </location>
</feature>
<dbReference type="GO" id="GO:0005737">
    <property type="term" value="C:cytoplasm"/>
    <property type="evidence" value="ECO:0007669"/>
    <property type="project" value="TreeGrafter"/>
</dbReference>
<name>A0A4Y8UN14_9GAMM</name>
<dbReference type="AlphaFoldDB" id="A0A4Y8UN14"/>
<keyword evidence="5" id="KW-1185">Reference proteome</keyword>
<dbReference type="OrthoDB" id="6925984at2"/>
<dbReference type="GO" id="GO:0016491">
    <property type="term" value="F:oxidoreductase activity"/>
    <property type="evidence" value="ECO:0007669"/>
    <property type="project" value="UniProtKB-KW"/>
</dbReference>
<dbReference type="PANTHER" id="PTHR13847">
    <property type="entry name" value="SARCOSINE DEHYDROGENASE-RELATED"/>
    <property type="match status" value="1"/>
</dbReference>
<organism evidence="4 5">
    <name type="scientific">Gammaproteobacteria bacterium LSUCC0057</name>
    <dbReference type="NCBI Taxonomy" id="2559237"/>
    <lineage>
        <taxon>Bacteria</taxon>
        <taxon>Pseudomonadati</taxon>
        <taxon>Pseudomonadota</taxon>
        <taxon>Gammaproteobacteria</taxon>
        <taxon>Cellvibrionales</taxon>
        <taxon>Porticoccaceae</taxon>
        <taxon>SAR92 clade</taxon>
    </lineage>
</organism>
<dbReference type="Proteomes" id="UP000298133">
    <property type="component" value="Unassembled WGS sequence"/>
</dbReference>
<dbReference type="InterPro" id="IPR036188">
    <property type="entry name" value="FAD/NAD-bd_sf"/>
</dbReference>
<protein>
    <submittedName>
        <fullName evidence="4">FAD-binding oxidoreductase</fullName>
    </submittedName>
</protein>
<comment type="caution">
    <text evidence="4">The sequence shown here is derived from an EMBL/GenBank/DDBJ whole genome shotgun (WGS) entry which is preliminary data.</text>
</comment>
<keyword evidence="1" id="KW-0560">Oxidoreductase</keyword>
<evidence type="ECO:0000256" key="2">
    <source>
        <dbReference type="SAM" id="MobiDB-lite"/>
    </source>
</evidence>
<accession>A0A4Y8UN14</accession>
<evidence type="ECO:0000256" key="1">
    <source>
        <dbReference type="ARBA" id="ARBA00023002"/>
    </source>
</evidence>
<evidence type="ECO:0000259" key="3">
    <source>
        <dbReference type="Pfam" id="PF01266"/>
    </source>
</evidence>
<feature type="domain" description="FAD dependent oxidoreductase" evidence="3">
    <location>
        <begin position="28"/>
        <end position="380"/>
    </location>
</feature>
<dbReference type="Pfam" id="PF01266">
    <property type="entry name" value="DAO"/>
    <property type="match status" value="1"/>
</dbReference>
<proteinExistence type="predicted"/>
<dbReference type="Gene3D" id="3.50.50.60">
    <property type="entry name" value="FAD/NAD(P)-binding domain"/>
    <property type="match status" value="1"/>
</dbReference>
<dbReference type="Gene3D" id="3.30.9.10">
    <property type="entry name" value="D-Amino Acid Oxidase, subunit A, domain 2"/>
    <property type="match status" value="1"/>
</dbReference>
<dbReference type="SUPFAM" id="SSF51905">
    <property type="entry name" value="FAD/NAD(P)-binding domain"/>
    <property type="match status" value="1"/>
</dbReference>
<dbReference type="PANTHER" id="PTHR13847:SF281">
    <property type="entry name" value="FAD DEPENDENT OXIDOREDUCTASE DOMAIN-CONTAINING PROTEIN"/>
    <property type="match status" value="1"/>
</dbReference>
<reference evidence="4 5" key="1">
    <citation type="submission" date="2019-03" db="EMBL/GenBank/DDBJ databases">
        <title>Draft genome of Gammaproteobacteria bacterium LSUCC0057, a member of the SAR92 clade.</title>
        <authorList>
            <person name="Lanclos V.C."/>
            <person name="Doiron C."/>
            <person name="Henson M.W."/>
            <person name="Thrash J.C."/>
        </authorList>
    </citation>
    <scope>NUCLEOTIDE SEQUENCE [LARGE SCALE GENOMIC DNA]</scope>
    <source>
        <strain evidence="4 5">LSUCC0057</strain>
    </source>
</reference>
<gene>
    <name evidence="4" type="ORF">E3W66_03525</name>
</gene>